<protein>
    <submittedName>
        <fullName evidence="3">Alcohol dehydrogenase</fullName>
    </submittedName>
</protein>
<dbReference type="Gene3D" id="3.40.50.720">
    <property type="entry name" value="NAD(P)-binding Rossmann-like Domain"/>
    <property type="match status" value="1"/>
</dbReference>
<dbReference type="InterPro" id="IPR013149">
    <property type="entry name" value="ADH-like_C"/>
</dbReference>
<dbReference type="Gene3D" id="3.90.180.10">
    <property type="entry name" value="Medium-chain alcohol dehydrogenases, catalytic domain"/>
    <property type="match status" value="1"/>
</dbReference>
<organism evidence="3 4">
    <name type="scientific">Salegentibacter mishustinae</name>
    <dbReference type="NCBI Taxonomy" id="270918"/>
    <lineage>
        <taxon>Bacteria</taxon>
        <taxon>Pseudomonadati</taxon>
        <taxon>Bacteroidota</taxon>
        <taxon>Flavobacteriia</taxon>
        <taxon>Flavobacteriales</taxon>
        <taxon>Flavobacteriaceae</taxon>
        <taxon>Salegentibacter</taxon>
    </lineage>
</organism>
<dbReference type="SUPFAM" id="SSF51735">
    <property type="entry name" value="NAD(P)-binding Rossmann-fold domains"/>
    <property type="match status" value="1"/>
</dbReference>
<evidence type="ECO:0000259" key="2">
    <source>
        <dbReference type="SMART" id="SM00829"/>
    </source>
</evidence>
<dbReference type="PANTHER" id="PTHR43205:SF7">
    <property type="entry name" value="PROSTAGLANDIN REDUCTASE 1"/>
    <property type="match status" value="1"/>
</dbReference>
<dbReference type="InterPro" id="IPR020843">
    <property type="entry name" value="ER"/>
</dbReference>
<gene>
    <name evidence="3" type="ORF">APR42_12545</name>
</gene>
<accession>A0A0Q9ZCY5</accession>
<sequence length="331" mass="36531">MNKSILLKNRPKGKPALSDFEIIEIEKPSPKDGEILLQTKYISVDPYLRGRMRDEESYIPPFELNKPIESMLVAEVIESKNKDFKTGDVVSGMLKWELFQKHTGENLNKIDTNLAKPSAYLGILGLTGLTAHLALKHIGKPEKGETLVVSGAAGAVGSVAGQIGKIKGCRVVGIAGSDEKIDHIKEKFGYDAGINYKTTDNMQKAIEKNCPNGVDVYFDNVGGETLDAVMMNINRFARIINCGAISIYNEKGMPTGPRLEGIMIKKSALMQGFLVRNHFEEFESSIKELAGWLNEGKLKYDETIVKGFDKTPQAFLDLFEGKNTGKMVVEI</sequence>
<keyword evidence="4" id="KW-1185">Reference proteome</keyword>
<comment type="caution">
    <text evidence="3">The sequence shown here is derived from an EMBL/GenBank/DDBJ whole genome shotgun (WGS) entry which is preliminary data.</text>
</comment>
<name>A0A0Q9ZCY5_9FLAO</name>
<dbReference type="AlphaFoldDB" id="A0A0Q9ZCY5"/>
<dbReference type="FunFam" id="3.40.50.720:FF:000121">
    <property type="entry name" value="Prostaglandin reductase 2"/>
    <property type="match status" value="1"/>
</dbReference>
<dbReference type="GO" id="GO:0016628">
    <property type="term" value="F:oxidoreductase activity, acting on the CH-CH group of donors, NAD or NADP as acceptor"/>
    <property type="evidence" value="ECO:0007669"/>
    <property type="project" value="InterPro"/>
</dbReference>
<dbReference type="Pfam" id="PF16884">
    <property type="entry name" value="ADH_N_2"/>
    <property type="match status" value="1"/>
</dbReference>
<feature type="domain" description="Enoyl reductase (ER)" evidence="2">
    <location>
        <begin position="15"/>
        <end position="329"/>
    </location>
</feature>
<dbReference type="STRING" id="270918.APR42_12545"/>
<dbReference type="SUPFAM" id="SSF50129">
    <property type="entry name" value="GroES-like"/>
    <property type="match status" value="2"/>
</dbReference>
<reference evidence="3" key="1">
    <citation type="submission" date="2015-10" db="EMBL/GenBank/DDBJ databases">
        <title>Draft genome sequence of Salegentibacter mishustinae KCTC 12263.</title>
        <authorList>
            <person name="Lin W."/>
            <person name="Zheng Q."/>
        </authorList>
    </citation>
    <scope>NUCLEOTIDE SEQUENCE [LARGE SCALE GENOMIC DNA]</scope>
    <source>
        <strain evidence="3">KCTC 12263</strain>
    </source>
</reference>
<dbReference type="EMBL" id="LKTP01000037">
    <property type="protein sequence ID" value="KRG27322.1"/>
    <property type="molecule type" value="Genomic_DNA"/>
</dbReference>
<dbReference type="RefSeq" id="WP_057483217.1">
    <property type="nucleotide sequence ID" value="NZ_BMWR01000007.1"/>
</dbReference>
<dbReference type="InterPro" id="IPR011032">
    <property type="entry name" value="GroES-like_sf"/>
</dbReference>
<dbReference type="Proteomes" id="UP000051643">
    <property type="component" value="Unassembled WGS sequence"/>
</dbReference>
<dbReference type="OrthoDB" id="9805663at2"/>
<evidence type="ECO:0000256" key="1">
    <source>
        <dbReference type="ARBA" id="ARBA00023002"/>
    </source>
</evidence>
<dbReference type="InterPro" id="IPR041694">
    <property type="entry name" value="ADH_N_2"/>
</dbReference>
<evidence type="ECO:0000313" key="4">
    <source>
        <dbReference type="Proteomes" id="UP000051643"/>
    </source>
</evidence>
<dbReference type="InterPro" id="IPR036291">
    <property type="entry name" value="NAD(P)-bd_dom_sf"/>
</dbReference>
<dbReference type="PANTHER" id="PTHR43205">
    <property type="entry name" value="PROSTAGLANDIN REDUCTASE"/>
    <property type="match status" value="1"/>
</dbReference>
<dbReference type="InterPro" id="IPR045010">
    <property type="entry name" value="MDR_fam"/>
</dbReference>
<dbReference type="SMART" id="SM00829">
    <property type="entry name" value="PKS_ER"/>
    <property type="match status" value="1"/>
</dbReference>
<proteinExistence type="predicted"/>
<dbReference type="CDD" id="cd05288">
    <property type="entry name" value="PGDH"/>
    <property type="match status" value="1"/>
</dbReference>
<keyword evidence="1" id="KW-0560">Oxidoreductase</keyword>
<evidence type="ECO:0000313" key="3">
    <source>
        <dbReference type="EMBL" id="KRG27322.1"/>
    </source>
</evidence>
<dbReference type="Pfam" id="PF00107">
    <property type="entry name" value="ADH_zinc_N"/>
    <property type="match status" value="1"/>
</dbReference>